<evidence type="ECO:0000313" key="2">
    <source>
        <dbReference type="Proteomes" id="UP001253848"/>
    </source>
</evidence>
<gene>
    <name evidence="1" type="ORF">RM541_06760</name>
</gene>
<sequence>MKILFVCGSMEPGKDGVGDYTRRLAIQLKKKNYTTAILAIDDRYINQPVLQKQCSDKSSIEVFRIPYNYTIADARQWILNFGAEIYSLQYVPYSFADRGIHLGLSNKLLKISRNGKWHVMLHELWIGMESRKSKKEKLIGYFQKRMINNFLKNLQPFIITTQTELYSISLKNLGYKVFKLPLFSNVPIKLDMQIECSERESGNIENIKFIVFGMIQRESLIKQFTSQIVEYQKKHKKQFELIIVGQEHEEQKKWFKLWKMNNLKVKLLGSRNTEEISKLMHSAHLGLSTTPLPKIEKSGSVAAMREHGLKVICLSADNRVAQAADIDSKVENIYEFLNITLEEILKNGIDKTKVFSGIDDIITKFQKLITTEQ</sequence>
<dbReference type="Proteomes" id="UP001253848">
    <property type="component" value="Unassembled WGS sequence"/>
</dbReference>
<dbReference type="SUPFAM" id="SSF53756">
    <property type="entry name" value="UDP-Glycosyltransferase/glycogen phosphorylase"/>
    <property type="match status" value="1"/>
</dbReference>
<accession>A0ABU3DQR3</accession>
<keyword evidence="2" id="KW-1185">Reference proteome</keyword>
<reference evidence="1 2" key="1">
    <citation type="submission" date="2023-09" db="EMBL/GenBank/DDBJ databases">
        <authorList>
            <person name="Rey-Velasco X."/>
        </authorList>
    </citation>
    <scope>NUCLEOTIDE SEQUENCE [LARGE SCALE GENOMIC DNA]</scope>
    <source>
        <strain evidence="1 2">F225</strain>
    </source>
</reference>
<evidence type="ECO:0008006" key="3">
    <source>
        <dbReference type="Google" id="ProtNLM"/>
    </source>
</evidence>
<dbReference type="RefSeq" id="WP_311499461.1">
    <property type="nucleotide sequence ID" value="NZ_JAVRHN010000004.1"/>
</dbReference>
<protein>
    <recommendedName>
        <fullName evidence="3">Glycosyltransferase</fullName>
    </recommendedName>
</protein>
<name>A0ABU3DQR3_9FLAO</name>
<proteinExistence type="predicted"/>
<dbReference type="EMBL" id="JAVRHN010000004">
    <property type="protein sequence ID" value="MDT0686058.1"/>
    <property type="molecule type" value="Genomic_DNA"/>
</dbReference>
<evidence type="ECO:0000313" key="1">
    <source>
        <dbReference type="EMBL" id="MDT0686058.1"/>
    </source>
</evidence>
<organism evidence="1 2">
    <name type="scientific">Autumnicola psychrophila</name>
    <dbReference type="NCBI Taxonomy" id="3075592"/>
    <lineage>
        <taxon>Bacteria</taxon>
        <taxon>Pseudomonadati</taxon>
        <taxon>Bacteroidota</taxon>
        <taxon>Flavobacteriia</taxon>
        <taxon>Flavobacteriales</taxon>
        <taxon>Flavobacteriaceae</taxon>
        <taxon>Autumnicola</taxon>
    </lineage>
</organism>
<comment type="caution">
    <text evidence="1">The sequence shown here is derived from an EMBL/GenBank/DDBJ whole genome shotgun (WGS) entry which is preliminary data.</text>
</comment>